<sequence length="1510" mass="169240">MNDKVTTNSKTKKFKKILLRILAGIVVFILLLAIALQLPFVQTAIARYATGRLNEQFGTQIYIDKVAITVFGSVKLKDVLILDHHNDTLASAKKLQTNILSFNAITESHLEFGTLDAELLYFHMKTYKGETDSNLNVFVKKLDNGKPGSGKFRMMADDLYVKNGRYRLTNENAVTPRILDFQELNGHLKNFLIKAADVSADIKELALLDHRGLRVKNLTAGFMYTKTKMYLQDAELATAQSALKGNITLTYTMEDMKDFLNKVKFTFEVERASVASNELNIFFNEFGPNQKYYLSTTLTGPLNNFVLKDLKLIDDSQSEIMGTVNFRNLFDKTGPGFYMDGNFSRISSAYANLRQIMPRIFEKSLPEILDRLGRVDLNGHVHLTRQNLETQLNVVSQLGSGVADLHIDDYNKPDNATYNGNVKLTAFDIGALLSQKNIGKTTLDVTVNGKGFNEKSLNTQIKGNVSSFMFNRYNYRNIALNGKLKWPYYEGNLEINDPNLLMGFDGLVDVSRKFNNYDFHARVDYADLAMLKLVRSDTLSIFKGELLFEATGNGINDIAGTLQMSQLSYQNSLDSYYFEDFFVESSFDEKNVRTISVNSTDIVEGRVTGVFDINQLPKLVQNAVGSLYTNYSPYKVKEGQFLDFNFSIYNKIIEIVLPDIEVGQNTRLNGRINADKGEFVFEFNSPQIVAYNNRFSNIAIDINNKNPLYNAYVSIDSVNTKAYKVSEFNLINVTQNDTLYLRSEFKGGSNAKDYFNLNLYHTIDKNNNSVVGFKKSEISFKDYLWFINEDQERDNKIVFNKKLTDFTIDKITMSHNAQKVELAGIMRDSTYKDLKLTFDDVELNKVTPTLDSLNFYGNIDGEISLKQDHKIFEPASSLKIDSLRMNEFVLGDLNMEVSGDKSLRKFNVNTSISKNNEQAFSTTGIIEVVNGQTLLSLDAIFTEFDLSPLTVFLKSVFPEIRGRATGRAAIVGNAAMPEIDGILYLKGGGVKVGYLNTDYNFEENTTVSLTEQEIYFSNTHLIDSKYKTSGRLNGVVKHNLFKDWALDLKITSDRILVLDTQDSDEALYYGTAFINGEASISGQVSSLYIDVEAESEKGTFIKIPINNTDAVSSSSTSYIHFISPDEKEKRGTVAVQSGKTYKGIEMKFDLNVTPDANLEVIIDKNTGHSLRATGNGILLLDINTQGKFNMWGDYQVQQGEYIFKYGSLIDKKFSVKPGGYINWEGDPTRARLNLEAVYTTQANPSILLETPTFSRSIPVQVVIQLNGILTAPEPEFTINFPTVSSVMKSDLEYKLNDLSTRQTQALSLLSTGTFISPTNAGNVVYAPFLESAGNLFNDLFSDEDSKVKLGFNYVQADRNPYVETNSQLGLTLQSQISERITINGQLGVPVGGVNQSAIVGNVEVQLRINDDGTLKARVFNRENDINFLGEGIGYTQGVGLTYEVDFNTFNELIWKVFKNAKAAQTDDNAGSNEIPDSELSPEFIKFAESRNRKKTTAPQIDDSQAPPPTD</sequence>
<proteinExistence type="predicted"/>
<evidence type="ECO:0000259" key="7">
    <source>
        <dbReference type="Pfam" id="PF04357"/>
    </source>
</evidence>
<reference evidence="8 9" key="1">
    <citation type="submission" date="2024-06" db="EMBL/GenBank/DDBJ databases">
        <authorList>
            <person name="Kaempfer P."/>
            <person name="Viver T."/>
        </authorList>
    </citation>
    <scope>NUCLEOTIDE SEQUENCE [LARGE SCALE GENOMIC DNA]</scope>
    <source>
        <strain evidence="8 9">ST-119</strain>
    </source>
</reference>
<evidence type="ECO:0000256" key="2">
    <source>
        <dbReference type="ARBA" id="ARBA00022692"/>
    </source>
</evidence>
<feature type="region of interest" description="Disordered" evidence="5">
    <location>
        <begin position="1464"/>
        <end position="1510"/>
    </location>
</feature>
<gene>
    <name evidence="8" type="ORF">ABS766_14085</name>
</gene>
<feature type="transmembrane region" description="Helical" evidence="6">
    <location>
        <begin position="21"/>
        <end position="40"/>
    </location>
</feature>
<evidence type="ECO:0000313" key="8">
    <source>
        <dbReference type="EMBL" id="MFL9845549.1"/>
    </source>
</evidence>
<evidence type="ECO:0000256" key="3">
    <source>
        <dbReference type="ARBA" id="ARBA00022989"/>
    </source>
</evidence>
<name>A0ABW8YZ15_9FLAO</name>
<protein>
    <submittedName>
        <fullName evidence="8">Translocation/assembly module TamB domain-containing protein</fullName>
    </submittedName>
</protein>
<dbReference type="Pfam" id="PF04357">
    <property type="entry name" value="TamB"/>
    <property type="match status" value="1"/>
</dbReference>
<dbReference type="RefSeq" id="WP_408085831.1">
    <property type="nucleotide sequence ID" value="NZ_JBELPZ010000018.1"/>
</dbReference>
<keyword evidence="3 6" id="KW-1133">Transmembrane helix</keyword>
<evidence type="ECO:0000256" key="6">
    <source>
        <dbReference type="SAM" id="Phobius"/>
    </source>
</evidence>
<comment type="subcellular location">
    <subcellularLocation>
        <location evidence="1">Membrane</location>
        <topology evidence="1">Single-pass membrane protein</topology>
    </subcellularLocation>
</comment>
<dbReference type="EMBL" id="JBELPZ010000018">
    <property type="protein sequence ID" value="MFL9845549.1"/>
    <property type="molecule type" value="Genomic_DNA"/>
</dbReference>
<evidence type="ECO:0000256" key="1">
    <source>
        <dbReference type="ARBA" id="ARBA00004167"/>
    </source>
</evidence>
<feature type="domain" description="Translocation and assembly module TamB C-terminal" evidence="7">
    <location>
        <begin position="1023"/>
        <end position="1446"/>
    </location>
</feature>
<evidence type="ECO:0000256" key="5">
    <source>
        <dbReference type="SAM" id="MobiDB-lite"/>
    </source>
</evidence>
<organism evidence="8 9">
    <name type="scientific">Flavobacterium rhizosphaerae</name>
    <dbReference type="NCBI Taxonomy" id="3163298"/>
    <lineage>
        <taxon>Bacteria</taxon>
        <taxon>Pseudomonadati</taxon>
        <taxon>Bacteroidota</taxon>
        <taxon>Flavobacteriia</taxon>
        <taxon>Flavobacteriales</taxon>
        <taxon>Flavobacteriaceae</taxon>
        <taxon>Flavobacterium</taxon>
    </lineage>
</organism>
<dbReference type="InterPro" id="IPR007452">
    <property type="entry name" value="TamB_C"/>
</dbReference>
<comment type="caution">
    <text evidence="8">The sequence shown here is derived from an EMBL/GenBank/DDBJ whole genome shotgun (WGS) entry which is preliminary data.</text>
</comment>
<evidence type="ECO:0000256" key="4">
    <source>
        <dbReference type="ARBA" id="ARBA00023136"/>
    </source>
</evidence>
<evidence type="ECO:0000313" key="9">
    <source>
        <dbReference type="Proteomes" id="UP001629156"/>
    </source>
</evidence>
<keyword evidence="9" id="KW-1185">Reference proteome</keyword>
<keyword evidence="2 6" id="KW-0812">Transmembrane</keyword>
<accession>A0ABW8YZ15</accession>
<keyword evidence="4 6" id="KW-0472">Membrane</keyword>
<dbReference type="Proteomes" id="UP001629156">
    <property type="component" value="Unassembled WGS sequence"/>
</dbReference>